<dbReference type="EMBL" id="BPQF01000019">
    <property type="protein sequence ID" value="GJD41219.1"/>
    <property type="molecule type" value="Genomic_DNA"/>
</dbReference>
<feature type="domain" description="HTH marR-type" evidence="2">
    <location>
        <begin position="31"/>
        <end position="160"/>
    </location>
</feature>
<dbReference type="InterPro" id="IPR036390">
    <property type="entry name" value="WH_DNA-bd_sf"/>
</dbReference>
<evidence type="ECO:0000256" key="1">
    <source>
        <dbReference type="SAM" id="MobiDB-lite"/>
    </source>
</evidence>
<dbReference type="Proteomes" id="UP001055307">
    <property type="component" value="Unassembled WGS sequence"/>
</dbReference>
<dbReference type="SMART" id="SM00347">
    <property type="entry name" value="HTH_MARR"/>
    <property type="match status" value="1"/>
</dbReference>
<evidence type="ECO:0000313" key="4">
    <source>
        <dbReference type="EMBL" id="GJD41219.1"/>
    </source>
</evidence>
<reference evidence="4" key="3">
    <citation type="submission" date="2021-08" db="EMBL/GenBank/DDBJ databases">
        <authorList>
            <person name="Tani A."/>
            <person name="Ola A."/>
            <person name="Ogura Y."/>
            <person name="Katsura K."/>
            <person name="Hayashi T."/>
        </authorList>
    </citation>
    <scope>NUCLEOTIDE SEQUENCE</scope>
    <source>
        <strain evidence="4">DSM 21893</strain>
    </source>
</reference>
<dbReference type="PROSITE" id="PS50995">
    <property type="entry name" value="HTH_MARR_2"/>
    <property type="match status" value="1"/>
</dbReference>
<dbReference type="SUPFAM" id="SSF46785">
    <property type="entry name" value="Winged helix' DNA-binding domain"/>
    <property type="match status" value="1"/>
</dbReference>
<dbReference type="Gene3D" id="1.10.10.10">
    <property type="entry name" value="Winged helix-like DNA-binding domain superfamily/Winged helix DNA-binding domain"/>
    <property type="match status" value="1"/>
</dbReference>
<gene>
    <name evidence="3" type="primary">nicR</name>
    <name evidence="3" type="ORF">MBLL_03441</name>
    <name evidence="4" type="ORF">OICFNHDK_3698</name>
</gene>
<keyword evidence="5" id="KW-1185">Reference proteome</keyword>
<dbReference type="PANTHER" id="PTHR33164">
    <property type="entry name" value="TRANSCRIPTIONAL REGULATOR, MARR FAMILY"/>
    <property type="match status" value="1"/>
</dbReference>
<dbReference type="InterPro" id="IPR036388">
    <property type="entry name" value="WH-like_DNA-bd_sf"/>
</dbReference>
<accession>A0A679KHM9</accession>
<sequence>MNESGLAEANAAPSPEALQPIGTPWLLPERPGFLIRRLHQIHVSLFSERCGAFRITPLQYSLLSLLAECGEADQTTLANAVALDRTTTTGAIKRLEARGFVERSASPTDRRSQRCRLTQAGRVLLSRMEAAARQAHDATLESLSEDEQATLIRLMKKITAANQQRRGKDELLG</sequence>
<evidence type="ECO:0000313" key="3">
    <source>
        <dbReference type="EMBL" id="CAA2144318.1"/>
    </source>
</evidence>
<dbReference type="PANTHER" id="PTHR33164:SF95">
    <property type="entry name" value="TRANSCRIPTIONAL REGULATOR"/>
    <property type="match status" value="1"/>
</dbReference>
<dbReference type="PRINTS" id="PR00598">
    <property type="entry name" value="HTHMARR"/>
</dbReference>
<protein>
    <submittedName>
        <fullName evidence="3">HTH-type transcriptional repressor NicR</fullName>
    </submittedName>
</protein>
<proteinExistence type="predicted"/>
<dbReference type="AlphaFoldDB" id="A0A679KHM9"/>
<dbReference type="GO" id="GO:0006950">
    <property type="term" value="P:response to stress"/>
    <property type="evidence" value="ECO:0007669"/>
    <property type="project" value="TreeGrafter"/>
</dbReference>
<reference evidence="4" key="1">
    <citation type="journal article" date="2016" name="Front. Microbiol.">
        <title>Genome Sequence of the Piezophilic, Mesophilic Sulfate-Reducing Bacterium Desulfovibrio indicus J2T.</title>
        <authorList>
            <person name="Cao J."/>
            <person name="Maignien L."/>
            <person name="Shao Z."/>
            <person name="Alain K."/>
            <person name="Jebbar M."/>
        </authorList>
    </citation>
    <scope>NUCLEOTIDE SEQUENCE</scope>
    <source>
        <strain evidence="4">DSM 21893</strain>
    </source>
</reference>
<feature type="region of interest" description="Disordered" evidence="1">
    <location>
        <begin position="1"/>
        <end position="20"/>
    </location>
</feature>
<dbReference type="InterPro" id="IPR000835">
    <property type="entry name" value="HTH_MarR-typ"/>
</dbReference>
<dbReference type="GO" id="GO:0003700">
    <property type="term" value="F:DNA-binding transcription factor activity"/>
    <property type="evidence" value="ECO:0007669"/>
    <property type="project" value="InterPro"/>
</dbReference>
<dbReference type="Pfam" id="PF01047">
    <property type="entry name" value="MarR"/>
    <property type="match status" value="1"/>
</dbReference>
<reference evidence="3" key="2">
    <citation type="submission" date="2019-12" db="EMBL/GenBank/DDBJ databases">
        <authorList>
            <person name="Cremers G."/>
        </authorList>
    </citation>
    <scope>NUCLEOTIDE SEQUENCE</scope>
    <source>
        <strain evidence="3">Mbul2</strain>
    </source>
</reference>
<name>A0A679KHM9_9HYPH</name>
<dbReference type="EMBL" id="LR743511">
    <property type="protein sequence ID" value="CAA2144318.1"/>
    <property type="molecule type" value="Genomic_DNA"/>
</dbReference>
<dbReference type="RefSeq" id="WP_056141927.1">
    <property type="nucleotide sequence ID" value="NZ_BPQF01000019.1"/>
</dbReference>
<evidence type="ECO:0000313" key="5">
    <source>
        <dbReference type="Proteomes" id="UP001055307"/>
    </source>
</evidence>
<evidence type="ECO:0000259" key="2">
    <source>
        <dbReference type="PROSITE" id="PS50995"/>
    </source>
</evidence>
<organism evidence="3">
    <name type="scientific">Methylobacterium bullatum</name>
    <dbReference type="NCBI Taxonomy" id="570505"/>
    <lineage>
        <taxon>Bacteria</taxon>
        <taxon>Pseudomonadati</taxon>
        <taxon>Pseudomonadota</taxon>
        <taxon>Alphaproteobacteria</taxon>
        <taxon>Hyphomicrobiales</taxon>
        <taxon>Methylobacteriaceae</taxon>
        <taxon>Methylobacterium</taxon>
    </lineage>
</organism>
<dbReference type="InterPro" id="IPR039422">
    <property type="entry name" value="MarR/SlyA-like"/>
</dbReference>